<feature type="region of interest" description="Disordered" evidence="1">
    <location>
        <begin position="175"/>
        <end position="213"/>
    </location>
</feature>
<dbReference type="InterPro" id="IPR011333">
    <property type="entry name" value="SKP1/BTB/POZ_sf"/>
</dbReference>
<dbReference type="EMBL" id="KV878218">
    <property type="protein sequence ID" value="OJJ29809.1"/>
    <property type="molecule type" value="Genomic_DNA"/>
</dbReference>
<proteinExistence type="predicted"/>
<feature type="region of interest" description="Disordered" evidence="1">
    <location>
        <begin position="1"/>
        <end position="28"/>
    </location>
</feature>
<dbReference type="Gene3D" id="3.30.710.10">
    <property type="entry name" value="Potassium Channel Kv1.1, Chain A"/>
    <property type="match status" value="1"/>
</dbReference>
<dbReference type="VEuPathDB" id="FungiDB:ASPWEDRAFT_46571"/>
<dbReference type="PANTHER" id="PTHR47843">
    <property type="entry name" value="BTB DOMAIN-CONTAINING PROTEIN-RELATED"/>
    <property type="match status" value="1"/>
</dbReference>
<gene>
    <name evidence="3" type="ORF">ASPWEDRAFT_46571</name>
</gene>
<name>A0A1L9R4G0_ASPWE</name>
<feature type="domain" description="BTB" evidence="2">
    <location>
        <begin position="60"/>
        <end position="127"/>
    </location>
</feature>
<dbReference type="CDD" id="cd18186">
    <property type="entry name" value="BTB_POZ_ZBTB_KLHL-like"/>
    <property type="match status" value="1"/>
</dbReference>
<dbReference type="PROSITE" id="PS50097">
    <property type="entry name" value="BTB"/>
    <property type="match status" value="1"/>
</dbReference>
<keyword evidence="4" id="KW-1185">Reference proteome</keyword>
<dbReference type="RefSeq" id="XP_040683486.1">
    <property type="nucleotide sequence ID" value="XM_040836794.1"/>
</dbReference>
<protein>
    <recommendedName>
        <fullName evidence="2">BTB domain-containing protein</fullName>
    </recommendedName>
</protein>
<dbReference type="STRING" id="1073089.A0A1L9R4G0"/>
<dbReference type="Pfam" id="PF00651">
    <property type="entry name" value="BTB"/>
    <property type="match status" value="1"/>
</dbReference>
<evidence type="ECO:0000313" key="3">
    <source>
        <dbReference type="EMBL" id="OJJ29809.1"/>
    </source>
</evidence>
<dbReference type="OrthoDB" id="6359816at2759"/>
<dbReference type="SUPFAM" id="SSF54695">
    <property type="entry name" value="POZ domain"/>
    <property type="match status" value="1"/>
</dbReference>
<organism evidence="3 4">
    <name type="scientific">Aspergillus wentii DTO 134E9</name>
    <dbReference type="NCBI Taxonomy" id="1073089"/>
    <lineage>
        <taxon>Eukaryota</taxon>
        <taxon>Fungi</taxon>
        <taxon>Dikarya</taxon>
        <taxon>Ascomycota</taxon>
        <taxon>Pezizomycotina</taxon>
        <taxon>Eurotiomycetes</taxon>
        <taxon>Eurotiomycetidae</taxon>
        <taxon>Eurotiales</taxon>
        <taxon>Aspergillaceae</taxon>
        <taxon>Aspergillus</taxon>
        <taxon>Aspergillus subgen. Cremei</taxon>
    </lineage>
</organism>
<evidence type="ECO:0000259" key="2">
    <source>
        <dbReference type="PROSITE" id="PS50097"/>
    </source>
</evidence>
<dbReference type="AlphaFoldDB" id="A0A1L9R4G0"/>
<dbReference type="PANTHER" id="PTHR47843:SF5">
    <property type="entry name" value="BTB_POZ DOMAIN PROTEIN"/>
    <property type="match status" value="1"/>
</dbReference>
<evidence type="ECO:0000256" key="1">
    <source>
        <dbReference type="SAM" id="MobiDB-lite"/>
    </source>
</evidence>
<dbReference type="Proteomes" id="UP000184383">
    <property type="component" value="Unassembled WGS sequence"/>
</dbReference>
<evidence type="ECO:0000313" key="4">
    <source>
        <dbReference type="Proteomes" id="UP000184383"/>
    </source>
</evidence>
<accession>A0A1L9R4G0</accession>
<dbReference type="GeneID" id="63752642"/>
<sequence length="366" mass="42061">MSGSSSALSPPAQYLPHRQRQDDQHNQKQITAAGGDDIRYITASMLHCSISSLLETGKYSDLTVTCGDHKFQVHRAIVCPRSSFFDGACRGSFRETCTNTIDLSEDDPAMLQRFFQFLYTGNYTDGEYFDGLPSPIATMSPEEFREDEEYIDPEDDPAAQPTSILDYKYEGTLEDDDSDEDYIPNPGEPDPEPLQYDSDDSDCPPSEKEHYTDRNVYREQSRIEKLFLRFNNQKRPKKDYPIALFTSLRMYVLADKYSVPALHYLAGLRFRRTAERHWNKYPQFLDVVDELFATTLPSDRLQTWVCQLLAPCSKIEYVVNNIFKPIMDKHPALLGGIERRVEHYAGIPPNKKSNYPVLSTEKVIWL</sequence>
<dbReference type="InterPro" id="IPR000210">
    <property type="entry name" value="BTB/POZ_dom"/>
</dbReference>
<reference evidence="4" key="1">
    <citation type="journal article" date="2017" name="Genome Biol.">
        <title>Comparative genomics reveals high biological diversity and specific adaptations in the industrially and medically important fungal genus Aspergillus.</title>
        <authorList>
            <person name="de Vries R.P."/>
            <person name="Riley R."/>
            <person name="Wiebenga A."/>
            <person name="Aguilar-Osorio G."/>
            <person name="Amillis S."/>
            <person name="Uchima C.A."/>
            <person name="Anderluh G."/>
            <person name="Asadollahi M."/>
            <person name="Askin M."/>
            <person name="Barry K."/>
            <person name="Battaglia E."/>
            <person name="Bayram O."/>
            <person name="Benocci T."/>
            <person name="Braus-Stromeyer S.A."/>
            <person name="Caldana C."/>
            <person name="Canovas D."/>
            <person name="Cerqueira G.C."/>
            <person name="Chen F."/>
            <person name="Chen W."/>
            <person name="Choi C."/>
            <person name="Clum A."/>
            <person name="Dos Santos R.A."/>
            <person name="Damasio A.R."/>
            <person name="Diallinas G."/>
            <person name="Emri T."/>
            <person name="Fekete E."/>
            <person name="Flipphi M."/>
            <person name="Freyberg S."/>
            <person name="Gallo A."/>
            <person name="Gournas C."/>
            <person name="Habgood R."/>
            <person name="Hainaut M."/>
            <person name="Harispe M.L."/>
            <person name="Henrissat B."/>
            <person name="Hilden K.S."/>
            <person name="Hope R."/>
            <person name="Hossain A."/>
            <person name="Karabika E."/>
            <person name="Karaffa L."/>
            <person name="Karanyi Z."/>
            <person name="Krasevec N."/>
            <person name="Kuo A."/>
            <person name="Kusch H."/>
            <person name="LaButti K."/>
            <person name="Lagendijk E.L."/>
            <person name="Lapidus A."/>
            <person name="Levasseur A."/>
            <person name="Lindquist E."/>
            <person name="Lipzen A."/>
            <person name="Logrieco A.F."/>
            <person name="MacCabe A."/>
            <person name="Maekelae M.R."/>
            <person name="Malavazi I."/>
            <person name="Melin P."/>
            <person name="Meyer V."/>
            <person name="Mielnichuk N."/>
            <person name="Miskei M."/>
            <person name="Molnar A.P."/>
            <person name="Mule G."/>
            <person name="Ngan C.Y."/>
            <person name="Orejas M."/>
            <person name="Orosz E."/>
            <person name="Ouedraogo J.P."/>
            <person name="Overkamp K.M."/>
            <person name="Park H.-S."/>
            <person name="Perrone G."/>
            <person name="Piumi F."/>
            <person name="Punt P.J."/>
            <person name="Ram A.F."/>
            <person name="Ramon A."/>
            <person name="Rauscher S."/>
            <person name="Record E."/>
            <person name="Riano-Pachon D.M."/>
            <person name="Robert V."/>
            <person name="Roehrig J."/>
            <person name="Ruller R."/>
            <person name="Salamov A."/>
            <person name="Salih N.S."/>
            <person name="Samson R.A."/>
            <person name="Sandor E."/>
            <person name="Sanguinetti M."/>
            <person name="Schuetze T."/>
            <person name="Sepcic K."/>
            <person name="Shelest E."/>
            <person name="Sherlock G."/>
            <person name="Sophianopoulou V."/>
            <person name="Squina F.M."/>
            <person name="Sun H."/>
            <person name="Susca A."/>
            <person name="Todd R.B."/>
            <person name="Tsang A."/>
            <person name="Unkles S.E."/>
            <person name="van de Wiele N."/>
            <person name="van Rossen-Uffink D."/>
            <person name="Oliveira J.V."/>
            <person name="Vesth T.C."/>
            <person name="Visser J."/>
            <person name="Yu J.-H."/>
            <person name="Zhou M."/>
            <person name="Andersen M.R."/>
            <person name="Archer D.B."/>
            <person name="Baker S.E."/>
            <person name="Benoit I."/>
            <person name="Brakhage A.A."/>
            <person name="Braus G.H."/>
            <person name="Fischer R."/>
            <person name="Frisvad J.C."/>
            <person name="Goldman G.H."/>
            <person name="Houbraken J."/>
            <person name="Oakley B."/>
            <person name="Pocsi I."/>
            <person name="Scazzocchio C."/>
            <person name="Seiboth B."/>
            <person name="vanKuyk P.A."/>
            <person name="Wortman J."/>
            <person name="Dyer P.S."/>
            <person name="Grigoriev I.V."/>
        </authorList>
    </citation>
    <scope>NUCLEOTIDE SEQUENCE [LARGE SCALE GENOMIC DNA]</scope>
    <source>
        <strain evidence="4">DTO 134E9</strain>
    </source>
</reference>